<reference evidence="13 14" key="1">
    <citation type="submission" date="2018-10" db="EMBL/GenBank/DDBJ databases">
        <title>Comparative functional genomics of the obligate endosymbiont Buchnera aphidicola.</title>
        <authorList>
            <person name="Chong R.A."/>
        </authorList>
    </citation>
    <scope>NUCLEOTIDE SEQUENCE [LARGE SCALE GENOMIC DNA]</scope>
    <source>
        <strain evidence="13 14">Ska</strain>
    </source>
</reference>
<dbReference type="RefSeq" id="WP_158350357.1">
    <property type="nucleotide sequence ID" value="NZ_CP032999.1"/>
</dbReference>
<dbReference type="OrthoDB" id="9775440at2"/>
<evidence type="ECO:0000259" key="12">
    <source>
        <dbReference type="Pfam" id="PF05746"/>
    </source>
</evidence>
<name>A0A4D6Y7K1_9GAMM</name>
<evidence type="ECO:0000256" key="2">
    <source>
        <dbReference type="ARBA" id="ARBA00008226"/>
    </source>
</evidence>
<dbReference type="GO" id="GO:0004820">
    <property type="term" value="F:glycine-tRNA ligase activity"/>
    <property type="evidence" value="ECO:0007669"/>
    <property type="project" value="UniProtKB-UniRule"/>
</dbReference>
<keyword evidence="8 11" id="KW-0648">Protein biosynthesis</keyword>
<dbReference type="HAMAP" id="MF_00255">
    <property type="entry name" value="Gly_tRNA_synth_beta"/>
    <property type="match status" value="1"/>
</dbReference>
<dbReference type="InterPro" id="IPR008909">
    <property type="entry name" value="DALR_anticod-bd"/>
</dbReference>
<proteinExistence type="inferred from homology"/>
<accession>A0A4D6Y7K1</accession>
<dbReference type="PANTHER" id="PTHR30075:SF2">
    <property type="entry name" value="GLYCINE--TRNA LIGASE, CHLOROPLASTIC_MITOCHONDRIAL 2"/>
    <property type="match status" value="1"/>
</dbReference>
<feature type="domain" description="DALR anticodon binding" evidence="12">
    <location>
        <begin position="582"/>
        <end position="681"/>
    </location>
</feature>
<evidence type="ECO:0000256" key="9">
    <source>
        <dbReference type="ARBA" id="ARBA00023146"/>
    </source>
</evidence>
<evidence type="ECO:0000256" key="11">
    <source>
        <dbReference type="HAMAP-Rule" id="MF_00255"/>
    </source>
</evidence>
<dbReference type="PROSITE" id="PS50861">
    <property type="entry name" value="AA_TRNA_LIGASE_II_GLYAB"/>
    <property type="match status" value="1"/>
</dbReference>
<dbReference type="PANTHER" id="PTHR30075">
    <property type="entry name" value="GLYCYL-TRNA SYNTHETASE"/>
    <property type="match status" value="1"/>
</dbReference>
<comment type="similarity">
    <text evidence="2 11">Belongs to the class-II aminoacyl-tRNA synthetase family.</text>
</comment>
<comment type="catalytic activity">
    <reaction evidence="10 11">
        <text>tRNA(Gly) + glycine + ATP = glycyl-tRNA(Gly) + AMP + diphosphate</text>
        <dbReference type="Rhea" id="RHEA:16013"/>
        <dbReference type="Rhea" id="RHEA-COMP:9664"/>
        <dbReference type="Rhea" id="RHEA-COMP:9683"/>
        <dbReference type="ChEBI" id="CHEBI:30616"/>
        <dbReference type="ChEBI" id="CHEBI:33019"/>
        <dbReference type="ChEBI" id="CHEBI:57305"/>
        <dbReference type="ChEBI" id="CHEBI:78442"/>
        <dbReference type="ChEBI" id="CHEBI:78522"/>
        <dbReference type="ChEBI" id="CHEBI:456215"/>
        <dbReference type="EC" id="6.1.1.14"/>
    </reaction>
</comment>
<dbReference type="Proteomes" id="UP000298685">
    <property type="component" value="Chromosome"/>
</dbReference>
<organism evidence="13 14">
    <name type="scientific">Buchnera aphidicola</name>
    <name type="common">Sarucallis kahawaluokalani</name>
    <dbReference type="NCBI Taxonomy" id="1241878"/>
    <lineage>
        <taxon>Bacteria</taxon>
        <taxon>Pseudomonadati</taxon>
        <taxon>Pseudomonadota</taxon>
        <taxon>Gammaproteobacteria</taxon>
        <taxon>Enterobacterales</taxon>
        <taxon>Erwiniaceae</taxon>
        <taxon>Buchnera</taxon>
    </lineage>
</organism>
<evidence type="ECO:0000256" key="8">
    <source>
        <dbReference type="ARBA" id="ARBA00022917"/>
    </source>
</evidence>
<dbReference type="EMBL" id="CP032999">
    <property type="protein sequence ID" value="QCI25896.1"/>
    <property type="molecule type" value="Genomic_DNA"/>
</dbReference>
<keyword evidence="4 11" id="KW-0963">Cytoplasm</keyword>
<evidence type="ECO:0000256" key="5">
    <source>
        <dbReference type="ARBA" id="ARBA00022598"/>
    </source>
</evidence>
<evidence type="ECO:0000256" key="10">
    <source>
        <dbReference type="ARBA" id="ARBA00047937"/>
    </source>
</evidence>
<sequence>MNYKTCLIELNVEDIPAKQVRNISRQFYCNIVSELNKYQMKFSKINLFDTHRRIAVIIKKINTKLMTQTIEHRGPAIKYSFNDQGQIMQPALKWLKKFNITLTQIHRIHTEKGTWLSYKKIQKKKSIKDVLLNIIKYALKNIFIKKNMLWNNNNNIKFIRPIRKILILLQEQFIPFNLENLFTKKYLYGNIFTKFKKINIQNAEEYENILYKKGKVIAKYKIRKKKIQYQAKKIANTIQGKIYIHENLLEEITYLVEWPKIFLGKFKKKFLHIPKKIIIYVMEKIQKFIPIYYIHDNKFTNYFIIVANTHTKNYHQIILENERVLHARLFDISFFIEKDQKKTLQENFLLLKDIIFHEKLGNMLDKSYRLMKLITQIAKYTNTSLSCSIRAAYLSKCDLNTNMVYEFPELRGIIGKYYALKNGESKNIALSIQEQYKPKFSQDTLPSNTLSCTLALAEKIDTIVGLFLINYKPKKDKDPFFLRRLTIGIIRIIIEKKIDINLTHIIKYAILTYSHLYTNKNHQDEIMNFIKNRLYAWYKKKHNINIIKSIVACHKNNLLKINLILNTVLTFKENIHFKKLIFTYKRIFNLLKKNKICQKQDNINYQLIQNEKEKILFIITNNIHCILYHLIQHQKYSKILQLLFTLNQPINDFLDQNSIKYTKKNIQNNRIILLYNIQKIFLSFIDFMKL</sequence>
<dbReference type="NCBIfam" id="TIGR00211">
    <property type="entry name" value="glyS"/>
    <property type="match status" value="1"/>
</dbReference>
<evidence type="ECO:0000256" key="3">
    <source>
        <dbReference type="ARBA" id="ARBA00011209"/>
    </source>
</evidence>
<dbReference type="GO" id="GO:0004814">
    <property type="term" value="F:arginine-tRNA ligase activity"/>
    <property type="evidence" value="ECO:0007669"/>
    <property type="project" value="InterPro"/>
</dbReference>
<dbReference type="AlphaFoldDB" id="A0A4D6Y7K1"/>
<keyword evidence="6 11" id="KW-0547">Nucleotide-binding</keyword>
<protein>
    <recommendedName>
        <fullName evidence="11">Glycine--tRNA ligase beta subunit</fullName>
        <ecNumber evidence="11">6.1.1.14</ecNumber>
    </recommendedName>
    <alternativeName>
        <fullName evidence="11">Glycyl-tRNA synthetase beta subunit</fullName>
        <shortName evidence="11">GlyRS</shortName>
    </alternativeName>
</protein>
<dbReference type="SUPFAM" id="SSF109604">
    <property type="entry name" value="HD-domain/PDEase-like"/>
    <property type="match status" value="1"/>
</dbReference>
<dbReference type="Pfam" id="PF05746">
    <property type="entry name" value="DALR_1"/>
    <property type="match status" value="1"/>
</dbReference>
<dbReference type="PRINTS" id="PR01045">
    <property type="entry name" value="TRNASYNTHGB"/>
</dbReference>
<dbReference type="InterPro" id="IPR015944">
    <property type="entry name" value="Gly-tRNA-synth_bsu"/>
</dbReference>
<dbReference type="GO" id="GO:0006426">
    <property type="term" value="P:glycyl-tRNA aminoacylation"/>
    <property type="evidence" value="ECO:0007669"/>
    <property type="project" value="UniProtKB-UniRule"/>
</dbReference>
<dbReference type="Pfam" id="PF02092">
    <property type="entry name" value="tRNA_synt_2f"/>
    <property type="match status" value="1"/>
</dbReference>
<dbReference type="EC" id="6.1.1.14" evidence="11"/>
<dbReference type="Gene3D" id="1.10.730.10">
    <property type="entry name" value="Isoleucyl-tRNA Synthetase, Domain 1"/>
    <property type="match status" value="1"/>
</dbReference>
<comment type="subcellular location">
    <subcellularLocation>
        <location evidence="1 11">Cytoplasm</location>
    </subcellularLocation>
</comment>
<keyword evidence="7 11" id="KW-0067">ATP-binding</keyword>
<evidence type="ECO:0000313" key="14">
    <source>
        <dbReference type="Proteomes" id="UP000298685"/>
    </source>
</evidence>
<gene>
    <name evidence="11" type="primary">glyS</name>
    <name evidence="13" type="ORF">D9V78_00470</name>
</gene>
<dbReference type="InterPro" id="IPR006194">
    <property type="entry name" value="Gly-tRNA-synth_heterodimer"/>
</dbReference>
<keyword evidence="9 11" id="KW-0030">Aminoacyl-tRNA synthetase</keyword>
<evidence type="ECO:0000256" key="4">
    <source>
        <dbReference type="ARBA" id="ARBA00022490"/>
    </source>
</evidence>
<comment type="subunit">
    <text evidence="3 11">Tetramer of two alpha and two beta subunits.</text>
</comment>
<evidence type="ECO:0000313" key="13">
    <source>
        <dbReference type="EMBL" id="QCI25896.1"/>
    </source>
</evidence>
<dbReference type="GO" id="GO:0006420">
    <property type="term" value="P:arginyl-tRNA aminoacylation"/>
    <property type="evidence" value="ECO:0007669"/>
    <property type="project" value="InterPro"/>
</dbReference>
<dbReference type="GO" id="GO:0005524">
    <property type="term" value="F:ATP binding"/>
    <property type="evidence" value="ECO:0007669"/>
    <property type="project" value="UniProtKB-UniRule"/>
</dbReference>
<evidence type="ECO:0000256" key="1">
    <source>
        <dbReference type="ARBA" id="ARBA00004496"/>
    </source>
</evidence>
<evidence type="ECO:0000256" key="6">
    <source>
        <dbReference type="ARBA" id="ARBA00022741"/>
    </source>
</evidence>
<dbReference type="GO" id="GO:0005829">
    <property type="term" value="C:cytosol"/>
    <property type="evidence" value="ECO:0007669"/>
    <property type="project" value="TreeGrafter"/>
</dbReference>
<keyword evidence="5 11" id="KW-0436">Ligase</keyword>
<evidence type="ECO:0000256" key="7">
    <source>
        <dbReference type="ARBA" id="ARBA00022840"/>
    </source>
</evidence>